<comment type="caution">
    <text evidence="7">The sequence shown here is derived from an EMBL/GenBank/DDBJ whole genome shotgun (WGS) entry which is preliminary data.</text>
</comment>
<keyword evidence="2 5" id="KW-0812">Transmembrane</keyword>
<dbReference type="Proteomes" id="UP000786183">
    <property type="component" value="Unassembled WGS sequence"/>
</dbReference>
<dbReference type="RefSeq" id="WP_172231365.1">
    <property type="nucleotide sequence ID" value="NZ_CP035946.1"/>
</dbReference>
<evidence type="ECO:0000313" key="8">
    <source>
        <dbReference type="Proteomes" id="UP000786183"/>
    </source>
</evidence>
<feature type="transmembrane region" description="Helical" evidence="5">
    <location>
        <begin position="335"/>
        <end position="355"/>
    </location>
</feature>
<evidence type="ECO:0000256" key="3">
    <source>
        <dbReference type="ARBA" id="ARBA00022989"/>
    </source>
</evidence>
<protein>
    <submittedName>
        <fullName evidence="7">MFS transporter</fullName>
    </submittedName>
</protein>
<evidence type="ECO:0000259" key="6">
    <source>
        <dbReference type="PROSITE" id="PS50850"/>
    </source>
</evidence>
<evidence type="ECO:0000256" key="5">
    <source>
        <dbReference type="SAM" id="Phobius"/>
    </source>
</evidence>
<feature type="transmembrane region" description="Helical" evidence="5">
    <location>
        <begin position="138"/>
        <end position="159"/>
    </location>
</feature>
<sequence length="397" mass="44023">MFFNYTKRQKKILLSSALGMCLEMMDIMFIAYALSSIINEFSLSGKEAGFISSATNIAMLVGGLFFGFLADRYGKIKIFSYSIILFAIGTAFIYYANTYFWLVFFRVLAGLGAGGEYGVGMGLLACEFKKENMGKLSSIIAIFGQVGVALAAILAALLLDYGWRYLFLIGIIPVLLAVWIRFSLKEESNEQIMKINYKSAFKGKILLSICLCIMSSIQIAGYFGLMNWLPTIAKKTLDLSNANASYWMISTILGMSIGMWVFGKFFDKFGARISFSIFLIGSSVCVFLFTLIQNYNQLILIGFIIGFFSNGMFAGYGALVNILYDKSVSASANNIIVNVGRAIGGMSPFVIGAILDKYNSVYFVMCFLSSLYIISFLVMINLSQLKSKNYNKFKAEI</sequence>
<dbReference type="PANTHER" id="PTHR23508">
    <property type="entry name" value="CARBOXYLIC ACID TRANSPORTER PROTEIN HOMOLOG"/>
    <property type="match status" value="1"/>
</dbReference>
<feature type="transmembrane region" description="Helical" evidence="5">
    <location>
        <begin position="165"/>
        <end position="184"/>
    </location>
</feature>
<keyword evidence="4 5" id="KW-0472">Membrane</keyword>
<organism evidence="7 8">
    <name type="scientific">Campylobacter canadensis</name>
    <dbReference type="NCBI Taxonomy" id="449520"/>
    <lineage>
        <taxon>Bacteria</taxon>
        <taxon>Pseudomonadati</taxon>
        <taxon>Campylobacterota</taxon>
        <taxon>Epsilonproteobacteria</taxon>
        <taxon>Campylobacterales</taxon>
        <taxon>Campylobacteraceae</taxon>
        <taxon>Campylobacter</taxon>
    </lineage>
</organism>
<comment type="subcellular location">
    <subcellularLocation>
        <location evidence="1">Membrane</location>
        <topology evidence="1">Multi-pass membrane protein</topology>
    </subcellularLocation>
</comment>
<dbReference type="PROSITE" id="PS50850">
    <property type="entry name" value="MFS"/>
    <property type="match status" value="1"/>
</dbReference>
<evidence type="ECO:0000313" key="7">
    <source>
        <dbReference type="EMBL" id="MBZ7988120.1"/>
    </source>
</evidence>
<feature type="transmembrane region" description="Helical" evidence="5">
    <location>
        <begin position="298"/>
        <end position="323"/>
    </location>
</feature>
<proteinExistence type="predicted"/>
<dbReference type="PANTHER" id="PTHR23508:SF10">
    <property type="entry name" value="CARBOXYLIC ACID TRANSPORTER PROTEIN HOMOLOG"/>
    <property type="match status" value="1"/>
</dbReference>
<feature type="transmembrane region" description="Helical" evidence="5">
    <location>
        <begin position="245"/>
        <end position="266"/>
    </location>
</feature>
<feature type="transmembrane region" description="Helical" evidence="5">
    <location>
        <begin position="78"/>
        <end position="97"/>
    </location>
</feature>
<feature type="domain" description="Major facilitator superfamily (MFS) profile" evidence="6">
    <location>
        <begin position="12"/>
        <end position="387"/>
    </location>
</feature>
<dbReference type="Gene3D" id="1.20.1250.20">
    <property type="entry name" value="MFS general substrate transporter like domains"/>
    <property type="match status" value="2"/>
</dbReference>
<feature type="transmembrane region" description="Helical" evidence="5">
    <location>
        <begin position="205"/>
        <end position="225"/>
    </location>
</feature>
<accession>A0ABS7WTK7</accession>
<gene>
    <name evidence="7" type="ORF">AVCANL283_08450</name>
</gene>
<dbReference type="InterPro" id="IPR036259">
    <property type="entry name" value="MFS_trans_sf"/>
</dbReference>
<feature type="transmembrane region" description="Helical" evidence="5">
    <location>
        <begin position="103"/>
        <end position="126"/>
    </location>
</feature>
<evidence type="ECO:0000256" key="1">
    <source>
        <dbReference type="ARBA" id="ARBA00004141"/>
    </source>
</evidence>
<reference evidence="7 8" key="1">
    <citation type="submission" date="2020-07" db="EMBL/GenBank/DDBJ databases">
        <title>Transfer of Campylobacter canadensis to the novel genus Avispirillum gen. nov., that also includes two novel species recovered from migratory waterfowl: Avispirillum anseris sp. nov. and Avispirillum brantae sp. nov.</title>
        <authorList>
            <person name="Miller W.G."/>
            <person name="Chapman M.H."/>
            <person name="Yee E."/>
            <person name="Inglis G.D."/>
        </authorList>
    </citation>
    <scope>NUCLEOTIDE SEQUENCE [LARGE SCALE GENOMIC DNA]</scope>
    <source>
        <strain evidence="7 8">L283</strain>
    </source>
</reference>
<evidence type="ECO:0000256" key="4">
    <source>
        <dbReference type="ARBA" id="ARBA00023136"/>
    </source>
</evidence>
<evidence type="ECO:0000256" key="2">
    <source>
        <dbReference type="ARBA" id="ARBA00022692"/>
    </source>
</evidence>
<name>A0ABS7WTK7_9BACT</name>
<feature type="transmembrane region" description="Helical" evidence="5">
    <location>
        <begin position="273"/>
        <end position="292"/>
    </location>
</feature>
<keyword evidence="8" id="KW-1185">Reference proteome</keyword>
<dbReference type="InterPro" id="IPR020846">
    <property type="entry name" value="MFS_dom"/>
</dbReference>
<feature type="transmembrane region" description="Helical" evidence="5">
    <location>
        <begin position="50"/>
        <end position="71"/>
    </location>
</feature>
<dbReference type="InterPro" id="IPR011701">
    <property type="entry name" value="MFS"/>
</dbReference>
<dbReference type="SUPFAM" id="SSF103473">
    <property type="entry name" value="MFS general substrate transporter"/>
    <property type="match status" value="1"/>
</dbReference>
<dbReference type="EMBL" id="JACGBB010000034">
    <property type="protein sequence ID" value="MBZ7988120.1"/>
    <property type="molecule type" value="Genomic_DNA"/>
</dbReference>
<feature type="transmembrane region" description="Helical" evidence="5">
    <location>
        <begin position="361"/>
        <end position="382"/>
    </location>
</feature>
<dbReference type="Pfam" id="PF07690">
    <property type="entry name" value="MFS_1"/>
    <property type="match status" value="1"/>
</dbReference>
<feature type="transmembrane region" description="Helical" evidence="5">
    <location>
        <begin position="12"/>
        <end position="38"/>
    </location>
</feature>
<keyword evidence="3 5" id="KW-1133">Transmembrane helix</keyword>